<comment type="caution">
    <text evidence="3">The sequence shown here is derived from an EMBL/GenBank/DDBJ whole genome shotgun (WGS) entry which is preliminary data.</text>
</comment>
<feature type="non-terminal residue" evidence="3">
    <location>
        <position position="226"/>
    </location>
</feature>
<keyword evidence="2" id="KW-0472">Membrane</keyword>
<sequence>MSRYECCYSSGRQFVFTERKGWPIGERQLTLCLVSFLAGLHMFCFISFAGIATFEVAMLCVASCAARSAYIWSFHRSSKTVAFPLLGDGGHLHWSLGCLSQLRQAAALAGDELREQVPALQCLHHGHGLPNLQLLQHHLLRGRAEASYLSLHSGRLHPGDGGARLPRGGAEGRRLGGVREVPAVDHQLEMVERRHRRAGPGRAGQGRARVMGRHHGAQSLPEADQG</sequence>
<feature type="transmembrane region" description="Helical" evidence="2">
    <location>
        <begin position="29"/>
        <end position="50"/>
    </location>
</feature>
<protein>
    <submittedName>
        <fullName evidence="3">Uncharacterized protein</fullName>
    </submittedName>
</protein>
<name>A0ABN9VBJ1_9DINO</name>
<keyword evidence="2" id="KW-0812">Transmembrane</keyword>
<dbReference type="EMBL" id="CAUYUJ010016861">
    <property type="protein sequence ID" value="CAK0869559.1"/>
    <property type="molecule type" value="Genomic_DNA"/>
</dbReference>
<gene>
    <name evidence="3" type="ORF">PCOR1329_LOCUS55880</name>
</gene>
<evidence type="ECO:0000256" key="1">
    <source>
        <dbReference type="SAM" id="MobiDB-lite"/>
    </source>
</evidence>
<evidence type="ECO:0000313" key="4">
    <source>
        <dbReference type="Proteomes" id="UP001189429"/>
    </source>
</evidence>
<keyword evidence="4" id="KW-1185">Reference proteome</keyword>
<reference evidence="3" key="1">
    <citation type="submission" date="2023-10" db="EMBL/GenBank/DDBJ databases">
        <authorList>
            <person name="Chen Y."/>
            <person name="Shah S."/>
            <person name="Dougan E. K."/>
            <person name="Thang M."/>
            <person name="Chan C."/>
        </authorList>
    </citation>
    <scope>NUCLEOTIDE SEQUENCE [LARGE SCALE GENOMIC DNA]</scope>
</reference>
<proteinExistence type="predicted"/>
<accession>A0ABN9VBJ1</accession>
<dbReference type="Proteomes" id="UP001189429">
    <property type="component" value="Unassembled WGS sequence"/>
</dbReference>
<organism evidence="3 4">
    <name type="scientific">Prorocentrum cordatum</name>
    <dbReference type="NCBI Taxonomy" id="2364126"/>
    <lineage>
        <taxon>Eukaryota</taxon>
        <taxon>Sar</taxon>
        <taxon>Alveolata</taxon>
        <taxon>Dinophyceae</taxon>
        <taxon>Prorocentrales</taxon>
        <taxon>Prorocentraceae</taxon>
        <taxon>Prorocentrum</taxon>
    </lineage>
</organism>
<evidence type="ECO:0000313" key="3">
    <source>
        <dbReference type="EMBL" id="CAK0869559.1"/>
    </source>
</evidence>
<keyword evidence="2" id="KW-1133">Transmembrane helix</keyword>
<evidence type="ECO:0000256" key="2">
    <source>
        <dbReference type="SAM" id="Phobius"/>
    </source>
</evidence>
<feature type="region of interest" description="Disordered" evidence="1">
    <location>
        <begin position="196"/>
        <end position="226"/>
    </location>
</feature>